<feature type="compositionally biased region" description="Low complexity" evidence="1">
    <location>
        <begin position="26"/>
        <end position="42"/>
    </location>
</feature>
<evidence type="ECO:0000256" key="1">
    <source>
        <dbReference type="SAM" id="MobiDB-lite"/>
    </source>
</evidence>
<feature type="compositionally biased region" description="Basic residues" evidence="1">
    <location>
        <begin position="66"/>
        <end position="76"/>
    </location>
</feature>
<organism evidence="2 3">
    <name type="scientific">Leucobacter komagatae</name>
    <dbReference type="NCBI Taxonomy" id="55969"/>
    <lineage>
        <taxon>Bacteria</taxon>
        <taxon>Bacillati</taxon>
        <taxon>Actinomycetota</taxon>
        <taxon>Actinomycetes</taxon>
        <taxon>Micrococcales</taxon>
        <taxon>Microbacteriaceae</taxon>
        <taxon>Leucobacter</taxon>
    </lineage>
</organism>
<feature type="region of interest" description="Disordered" evidence="1">
    <location>
        <begin position="1"/>
        <end position="133"/>
    </location>
</feature>
<sequence>MTVPGTDTFLFLIGSADRRAGTTPVSRDGSPRPSASPAPGDSSPERPALQATSHKNRKEATPCWCQRRKRPSRPSPRRSPCSRPSPAAPPRTPRPPTRPSRPSRLRLLNPPPRRGSPRVPLTTGPRCTRGPTA</sequence>
<dbReference type="EMBL" id="JXSQ01000001">
    <property type="protein sequence ID" value="KIP53799.1"/>
    <property type="molecule type" value="Genomic_DNA"/>
</dbReference>
<name>A0A0D0IQD1_9MICO</name>
<protein>
    <submittedName>
        <fullName evidence="2">Uncharacterized protein</fullName>
    </submittedName>
</protein>
<feature type="compositionally biased region" description="Pro residues" evidence="1">
    <location>
        <begin position="86"/>
        <end position="99"/>
    </location>
</feature>
<gene>
    <name evidence="2" type="ORF">SD72_01025</name>
</gene>
<dbReference type="Proteomes" id="UP000032120">
    <property type="component" value="Unassembled WGS sequence"/>
</dbReference>
<evidence type="ECO:0000313" key="3">
    <source>
        <dbReference type="Proteomes" id="UP000032120"/>
    </source>
</evidence>
<keyword evidence="3" id="KW-1185">Reference proteome</keyword>
<dbReference type="AlphaFoldDB" id="A0A0D0IQD1"/>
<reference evidence="2 3" key="1">
    <citation type="submission" date="2015-01" db="EMBL/GenBank/DDBJ databases">
        <title>Draft genome sequence of Leucobacter komagatae strain VKM ST2845.</title>
        <authorList>
            <person name="Karlyshev A.V."/>
            <person name="Kudryashova E.B."/>
        </authorList>
    </citation>
    <scope>NUCLEOTIDE SEQUENCE [LARGE SCALE GENOMIC DNA]</scope>
    <source>
        <strain evidence="2 3">VKM ST2845</strain>
    </source>
</reference>
<comment type="caution">
    <text evidence="2">The sequence shown here is derived from an EMBL/GenBank/DDBJ whole genome shotgun (WGS) entry which is preliminary data.</text>
</comment>
<evidence type="ECO:0000313" key="2">
    <source>
        <dbReference type="EMBL" id="KIP53799.1"/>
    </source>
</evidence>
<accession>A0A0D0IQD1</accession>
<proteinExistence type="predicted"/>